<reference evidence="2 3" key="1">
    <citation type="submission" date="2024-05" db="EMBL/GenBank/DDBJ databases">
        <authorList>
            <person name="Wallberg A."/>
        </authorList>
    </citation>
    <scope>NUCLEOTIDE SEQUENCE [LARGE SCALE GENOMIC DNA]</scope>
</reference>
<sequence length="148" mass="16309">MIVNEANVISGKSVIESYLARMVNCRIGIELVLESLEDNADNAEAAIDEILKLEGELQGLLRYCDKQIADRPVAPGGAHGGDPVRLARLEFPEFNGSGNYKAWKTNFEVLAVHVPDDLTKKSHLLKILNGNAGSYIRNTRLGSDFTRR</sequence>
<dbReference type="Proteomes" id="UP001497623">
    <property type="component" value="Unassembled WGS sequence"/>
</dbReference>
<accession>A0AAV2Q5N8</accession>
<comment type="caution">
    <text evidence="2">The sequence shown here is derived from an EMBL/GenBank/DDBJ whole genome shotgun (WGS) entry which is preliminary data.</text>
</comment>
<feature type="coiled-coil region" evidence="1">
    <location>
        <begin position="26"/>
        <end position="56"/>
    </location>
</feature>
<protein>
    <submittedName>
        <fullName evidence="2">Uncharacterized protein</fullName>
    </submittedName>
</protein>
<organism evidence="2 3">
    <name type="scientific">Meganyctiphanes norvegica</name>
    <name type="common">Northern krill</name>
    <name type="synonym">Thysanopoda norvegica</name>
    <dbReference type="NCBI Taxonomy" id="48144"/>
    <lineage>
        <taxon>Eukaryota</taxon>
        <taxon>Metazoa</taxon>
        <taxon>Ecdysozoa</taxon>
        <taxon>Arthropoda</taxon>
        <taxon>Crustacea</taxon>
        <taxon>Multicrustacea</taxon>
        <taxon>Malacostraca</taxon>
        <taxon>Eumalacostraca</taxon>
        <taxon>Eucarida</taxon>
        <taxon>Euphausiacea</taxon>
        <taxon>Euphausiidae</taxon>
        <taxon>Meganyctiphanes</taxon>
    </lineage>
</organism>
<evidence type="ECO:0000313" key="2">
    <source>
        <dbReference type="EMBL" id="CAL4072597.1"/>
    </source>
</evidence>
<name>A0AAV2Q5N8_MEGNR</name>
<dbReference type="EMBL" id="CAXKWB010004189">
    <property type="protein sequence ID" value="CAL4072597.1"/>
    <property type="molecule type" value="Genomic_DNA"/>
</dbReference>
<evidence type="ECO:0000256" key="1">
    <source>
        <dbReference type="SAM" id="Coils"/>
    </source>
</evidence>
<keyword evidence="1" id="KW-0175">Coiled coil</keyword>
<dbReference type="AlphaFoldDB" id="A0AAV2Q5N8"/>
<proteinExistence type="predicted"/>
<evidence type="ECO:0000313" key="3">
    <source>
        <dbReference type="Proteomes" id="UP001497623"/>
    </source>
</evidence>
<gene>
    <name evidence="2" type="ORF">MNOR_LOCUS8874</name>
</gene>
<keyword evidence="3" id="KW-1185">Reference proteome</keyword>